<dbReference type="OrthoDB" id="9766496at2"/>
<keyword evidence="4 7" id="KW-0812">Transmembrane</keyword>
<dbReference type="EMBL" id="LK996017">
    <property type="protein sequence ID" value="CDW99991.1"/>
    <property type="molecule type" value="Genomic_DNA"/>
</dbReference>
<keyword evidence="3" id="KW-1003">Cell membrane</keyword>
<evidence type="ECO:0000256" key="1">
    <source>
        <dbReference type="ARBA" id="ARBA00004651"/>
    </source>
</evidence>
<dbReference type="EMBL" id="LOCK01000001">
    <property type="protein sequence ID" value="KTE93397.1"/>
    <property type="molecule type" value="Genomic_DNA"/>
</dbReference>
<keyword evidence="6 7" id="KW-0472">Membrane</keyword>
<comment type="similarity">
    <text evidence="2">Belongs to the VirD4/TraG family.</text>
</comment>
<accession>A0A098AWJ7</accession>
<gene>
    <name evidence="9" type="ORF">AT727_00085</name>
    <name evidence="8" type="ORF">DPCES_0104</name>
</gene>
<dbReference type="InterPro" id="IPR051539">
    <property type="entry name" value="T4SS-coupling_protein"/>
</dbReference>
<feature type="transmembrane region" description="Helical" evidence="7">
    <location>
        <begin position="6"/>
        <end position="29"/>
    </location>
</feature>
<dbReference type="Pfam" id="PF02534">
    <property type="entry name" value="T4SS-DNA_transf"/>
    <property type="match status" value="1"/>
</dbReference>
<sequence length="607" mass="67337">MPSQVYILIAAAAVMFFVIGGLSLLAHYYTLNGIKSRTVGDGQHGTARFASKQEIKNTYQHIPFQPELWRQGQCLPTAAEQGIILGCVGAKNKVTAMVDSDDVHCLMIGASGIGKTAYFLYPNLEYACASGMSFLTTDTKGDLYRNYGAIARDYYGYHVAVIDLRNPTRSDGNNMLHLVNAYMDRYLADENNLVAKAKAEKYAKIIAKTIINASGENYGQNQFFYDAAEGLLSSVILLVAEYLPPTKADGKKVDCRHIISVFKLVQDLLAPSKVKGKSQFQLLMEKLPPDHKARWFAGAALNSAEQAMASVLSTVLSRLNAFLDSEMEQILCFDTAIDAEKFCNKKSALFIVLPEEDLTKYFMVSLMIQQLYREILAVADENGGKLKNRVMFYCDELGTLPAIQSLELIFSASRSRRLSIIPIIQSFGQLEKNYGKEGSEIIVDNCQDTIFGGFAPNSQTAEVLSKALGSRTVMSGSISRGKNDPSQSLQMMERPLMTPDELKSIPKGNFVVMKTGTHPMRTKLRLFLDWGIRFEKPYTVAEKAHRKVAYADKLLLEESIVRKHSAYLMVDEETGEVLEPFEGTGALHTPVAEPAENAVKRRSHLKT</sequence>
<evidence type="ECO:0000256" key="4">
    <source>
        <dbReference type="ARBA" id="ARBA00022692"/>
    </source>
</evidence>
<evidence type="ECO:0000313" key="8">
    <source>
        <dbReference type="EMBL" id="CDW99991.1"/>
    </source>
</evidence>
<dbReference type="GO" id="GO:0005886">
    <property type="term" value="C:plasma membrane"/>
    <property type="evidence" value="ECO:0007669"/>
    <property type="project" value="UniProtKB-SubCell"/>
</dbReference>
<evidence type="ECO:0000256" key="6">
    <source>
        <dbReference type="ARBA" id="ARBA00023136"/>
    </source>
</evidence>
<dbReference type="InterPro" id="IPR003688">
    <property type="entry name" value="TraG/VirD4"/>
</dbReference>
<dbReference type="RefSeq" id="WP_058490388.1">
    <property type="nucleotide sequence ID" value="NZ_LK996017.1"/>
</dbReference>
<dbReference type="PANTHER" id="PTHR37937:SF1">
    <property type="entry name" value="CONJUGATIVE TRANSFER: DNA TRANSPORT"/>
    <property type="match status" value="1"/>
</dbReference>
<dbReference type="PATRIC" id="fig|49338.4.peg.113"/>
<evidence type="ECO:0000256" key="3">
    <source>
        <dbReference type="ARBA" id="ARBA00022475"/>
    </source>
</evidence>
<dbReference type="SUPFAM" id="SSF52540">
    <property type="entry name" value="P-loop containing nucleoside triphosphate hydrolases"/>
    <property type="match status" value="1"/>
</dbReference>
<reference evidence="9 10" key="2">
    <citation type="submission" date="2015-12" db="EMBL/GenBank/DDBJ databases">
        <title>Draft Genome Sequence of Desulfitobacterium hafniense Strain DH, a Sulfate-reducing Bacterium Isolated from Paddy Soils.</title>
        <authorList>
            <person name="Bao P."/>
            <person name="Zhang X."/>
            <person name="Li G."/>
        </authorList>
    </citation>
    <scope>NUCLEOTIDE SEQUENCE [LARGE SCALE GENOMIC DNA]</scope>
    <source>
        <strain evidence="9 10">DH</strain>
    </source>
</reference>
<proteinExistence type="inferred from homology"/>
<evidence type="ECO:0000313" key="9">
    <source>
        <dbReference type="EMBL" id="KTE93397.1"/>
    </source>
</evidence>
<comment type="subcellular location">
    <subcellularLocation>
        <location evidence="1">Cell membrane</location>
        <topology evidence="1">Multi-pass membrane protein</topology>
    </subcellularLocation>
</comment>
<dbReference type="NCBIfam" id="NF045973">
    <property type="entry name" value="conju_CD1115"/>
    <property type="match status" value="1"/>
</dbReference>
<dbReference type="CDD" id="cd01127">
    <property type="entry name" value="TrwB_TraG_TraD_VirD4"/>
    <property type="match status" value="2"/>
</dbReference>
<protein>
    <submittedName>
        <fullName evidence="9">Conjugal transfer protein TraG</fullName>
    </submittedName>
    <submittedName>
        <fullName evidence="8">Type IV secretory pathway, VirD4 components</fullName>
    </submittedName>
</protein>
<dbReference type="PANTHER" id="PTHR37937">
    <property type="entry name" value="CONJUGATIVE TRANSFER: DNA TRANSPORT"/>
    <property type="match status" value="1"/>
</dbReference>
<evidence type="ECO:0000256" key="2">
    <source>
        <dbReference type="ARBA" id="ARBA00008806"/>
    </source>
</evidence>
<keyword evidence="5 7" id="KW-1133">Transmembrane helix</keyword>
<dbReference type="Gene3D" id="3.40.50.300">
    <property type="entry name" value="P-loop containing nucleotide triphosphate hydrolases"/>
    <property type="match status" value="1"/>
</dbReference>
<name>A0A098AWJ7_DESHA</name>
<evidence type="ECO:0000256" key="5">
    <source>
        <dbReference type="ARBA" id="ARBA00022989"/>
    </source>
</evidence>
<dbReference type="InterPro" id="IPR027417">
    <property type="entry name" value="P-loop_NTPase"/>
</dbReference>
<dbReference type="Proteomes" id="UP000054623">
    <property type="component" value="Unassembled WGS sequence"/>
</dbReference>
<evidence type="ECO:0000256" key="7">
    <source>
        <dbReference type="SAM" id="Phobius"/>
    </source>
</evidence>
<dbReference type="AlphaFoldDB" id="A0A098AWJ7"/>
<reference evidence="8" key="1">
    <citation type="submission" date="2014-07" db="EMBL/GenBank/DDBJ databases">
        <authorList>
            <person name="Hornung V.Bastian."/>
        </authorList>
    </citation>
    <scope>NUCLEOTIDE SEQUENCE</scope>
    <source>
        <strain evidence="8">PCE-S</strain>
    </source>
</reference>
<organism evidence="8">
    <name type="scientific">Desulfitobacterium hafniense</name>
    <name type="common">Desulfitobacterium frappieri</name>
    <dbReference type="NCBI Taxonomy" id="49338"/>
    <lineage>
        <taxon>Bacteria</taxon>
        <taxon>Bacillati</taxon>
        <taxon>Bacillota</taxon>
        <taxon>Clostridia</taxon>
        <taxon>Eubacteriales</taxon>
        <taxon>Desulfitobacteriaceae</taxon>
        <taxon>Desulfitobacterium</taxon>
    </lineage>
</organism>
<evidence type="ECO:0000313" key="10">
    <source>
        <dbReference type="Proteomes" id="UP000054623"/>
    </source>
</evidence>